<evidence type="ECO:0000313" key="2">
    <source>
        <dbReference type="EMBL" id="KAF7840916.1"/>
    </source>
</evidence>
<protein>
    <submittedName>
        <fullName evidence="2">Uncharacterized protein</fullName>
    </submittedName>
</protein>
<comment type="caution">
    <text evidence="2">The sequence shown here is derived from an EMBL/GenBank/DDBJ whole genome shotgun (WGS) entry which is preliminary data.</text>
</comment>
<feature type="signal peptide" evidence="1">
    <location>
        <begin position="1"/>
        <end position="21"/>
    </location>
</feature>
<dbReference type="OrthoDB" id="10348108at2759"/>
<accession>A0A835CGQ8</accession>
<sequence>MILCRTTVLALLISRLHISACTPKSSTFFINTPSFFLISPIAIFTASSSMAKSMFFNRDSSSISNLSIRTLILSNTEIQSLQAVLKVLLNEFKQLLALPYVFLAFQNHFDNFLIHIQKAFRDLFQRIERKSSDFNTNCKSVYDLICSGLECCVKGLQISIKLASSFIRTQLSCIVHIIRIDVHGR</sequence>
<name>A0A835CGQ8_9FABA</name>
<keyword evidence="1" id="KW-0732">Signal</keyword>
<reference evidence="2" key="1">
    <citation type="submission" date="2020-09" db="EMBL/GenBank/DDBJ databases">
        <title>Genome-Enabled Discovery of Anthraquinone Biosynthesis in Senna tora.</title>
        <authorList>
            <person name="Kang S.-H."/>
            <person name="Pandey R.P."/>
            <person name="Lee C.-M."/>
            <person name="Sim J.-S."/>
            <person name="Jeong J.-T."/>
            <person name="Choi B.-S."/>
            <person name="Jung M."/>
            <person name="Ginzburg D."/>
            <person name="Zhao K."/>
            <person name="Won S.Y."/>
            <person name="Oh T.-J."/>
            <person name="Yu Y."/>
            <person name="Kim N.-H."/>
            <person name="Lee O.R."/>
            <person name="Lee T.-H."/>
            <person name="Bashyal P."/>
            <person name="Kim T.-S."/>
            <person name="Lee W.-H."/>
            <person name="Kawkins C."/>
            <person name="Kim C.-K."/>
            <person name="Kim J.S."/>
            <person name="Ahn B.O."/>
            <person name="Rhee S.Y."/>
            <person name="Sohng J.K."/>
        </authorList>
    </citation>
    <scope>NUCLEOTIDE SEQUENCE</scope>
    <source>
        <tissue evidence="2">Leaf</tissue>
    </source>
</reference>
<feature type="chain" id="PRO_5032840947" evidence="1">
    <location>
        <begin position="22"/>
        <end position="185"/>
    </location>
</feature>
<evidence type="ECO:0000313" key="3">
    <source>
        <dbReference type="Proteomes" id="UP000634136"/>
    </source>
</evidence>
<gene>
    <name evidence="2" type="ORF">G2W53_003214</name>
</gene>
<dbReference type="Proteomes" id="UP000634136">
    <property type="component" value="Unassembled WGS sequence"/>
</dbReference>
<proteinExistence type="predicted"/>
<dbReference type="EMBL" id="JAAIUW010000002">
    <property type="protein sequence ID" value="KAF7840916.1"/>
    <property type="molecule type" value="Genomic_DNA"/>
</dbReference>
<evidence type="ECO:0000256" key="1">
    <source>
        <dbReference type="SAM" id="SignalP"/>
    </source>
</evidence>
<organism evidence="2 3">
    <name type="scientific">Senna tora</name>
    <dbReference type="NCBI Taxonomy" id="362788"/>
    <lineage>
        <taxon>Eukaryota</taxon>
        <taxon>Viridiplantae</taxon>
        <taxon>Streptophyta</taxon>
        <taxon>Embryophyta</taxon>
        <taxon>Tracheophyta</taxon>
        <taxon>Spermatophyta</taxon>
        <taxon>Magnoliopsida</taxon>
        <taxon>eudicotyledons</taxon>
        <taxon>Gunneridae</taxon>
        <taxon>Pentapetalae</taxon>
        <taxon>rosids</taxon>
        <taxon>fabids</taxon>
        <taxon>Fabales</taxon>
        <taxon>Fabaceae</taxon>
        <taxon>Caesalpinioideae</taxon>
        <taxon>Cassia clade</taxon>
        <taxon>Senna</taxon>
    </lineage>
</organism>
<keyword evidence="3" id="KW-1185">Reference proteome</keyword>
<dbReference type="AlphaFoldDB" id="A0A835CGQ8"/>